<sequence>MLPAIHGGVVGGFMEQAAALHLIAKMPQPVVPKTKNFSLDYLRPTRLRDTFAQCTLTRQGRQVANVSISAWQESRDTPCAIARAHFLIPEA</sequence>
<evidence type="ECO:0000259" key="1">
    <source>
        <dbReference type="Pfam" id="PF03061"/>
    </source>
</evidence>
<dbReference type="CDD" id="cd03443">
    <property type="entry name" value="PaaI_thioesterase"/>
    <property type="match status" value="1"/>
</dbReference>
<feature type="domain" description="Thioesterase" evidence="1">
    <location>
        <begin position="5"/>
        <end position="79"/>
    </location>
</feature>
<dbReference type="RefSeq" id="WP_117953865.1">
    <property type="nucleotide sequence ID" value="NZ_QRAN01000008.1"/>
</dbReference>
<dbReference type="AlphaFoldDB" id="A0A3L7DZQ7"/>
<dbReference type="InterPro" id="IPR006683">
    <property type="entry name" value="Thioestr_dom"/>
</dbReference>
<dbReference type="SUPFAM" id="SSF54637">
    <property type="entry name" value="Thioesterase/thiol ester dehydrase-isomerase"/>
    <property type="match status" value="1"/>
</dbReference>
<proteinExistence type="predicted"/>
<evidence type="ECO:0000313" key="2">
    <source>
        <dbReference type="EMBL" id="RLQ22040.1"/>
    </source>
</evidence>
<dbReference type="OrthoDB" id="9813158at2"/>
<protein>
    <submittedName>
        <fullName evidence="2">PaaI family thioesterase</fullName>
    </submittedName>
</protein>
<comment type="caution">
    <text evidence="2">The sequence shown here is derived from an EMBL/GenBank/DDBJ whole genome shotgun (WGS) entry which is preliminary data.</text>
</comment>
<evidence type="ECO:0000313" key="3">
    <source>
        <dbReference type="Proteomes" id="UP000265509"/>
    </source>
</evidence>
<reference evidence="2 3" key="1">
    <citation type="submission" date="2018-07" db="EMBL/GenBank/DDBJ databases">
        <title>Halioglobus sp. genome submission.</title>
        <authorList>
            <person name="Ye M.-Q."/>
            <person name="Du Z.-J."/>
        </authorList>
    </citation>
    <scope>NUCLEOTIDE SEQUENCE [LARGE SCALE GENOMIC DNA]</scope>
    <source>
        <strain evidence="2 3">U0301</strain>
    </source>
</reference>
<dbReference type="Gene3D" id="3.10.129.10">
    <property type="entry name" value="Hotdog Thioesterase"/>
    <property type="match status" value="1"/>
</dbReference>
<dbReference type="Pfam" id="PF03061">
    <property type="entry name" value="4HBT"/>
    <property type="match status" value="1"/>
</dbReference>
<dbReference type="EMBL" id="QRAN01000008">
    <property type="protein sequence ID" value="RLQ22040.1"/>
    <property type="molecule type" value="Genomic_DNA"/>
</dbReference>
<dbReference type="Proteomes" id="UP000265509">
    <property type="component" value="Unassembled WGS sequence"/>
</dbReference>
<dbReference type="InterPro" id="IPR029069">
    <property type="entry name" value="HotDog_dom_sf"/>
</dbReference>
<name>A0A3L7DZQ7_9GAMM</name>
<organism evidence="2 3">
    <name type="scientific">Seongchinamella sediminis</name>
    <dbReference type="NCBI Taxonomy" id="2283635"/>
    <lineage>
        <taxon>Bacteria</taxon>
        <taxon>Pseudomonadati</taxon>
        <taxon>Pseudomonadota</taxon>
        <taxon>Gammaproteobacteria</taxon>
        <taxon>Cellvibrionales</taxon>
        <taxon>Halieaceae</taxon>
        <taxon>Seongchinamella</taxon>
    </lineage>
</organism>
<accession>A0A3L7DZQ7</accession>
<keyword evidence="3" id="KW-1185">Reference proteome</keyword>
<dbReference type="GO" id="GO:0016790">
    <property type="term" value="F:thiolester hydrolase activity"/>
    <property type="evidence" value="ECO:0007669"/>
    <property type="project" value="UniProtKB-ARBA"/>
</dbReference>
<gene>
    <name evidence="2" type="ORF">DWB85_08870</name>
</gene>